<name>A0A6M3L4D4_9ZZZZ</name>
<dbReference type="SUPFAM" id="SSF54001">
    <property type="entry name" value="Cysteine proteinases"/>
    <property type="match status" value="1"/>
</dbReference>
<dbReference type="AlphaFoldDB" id="A0A6M3L4D4"/>
<protein>
    <submittedName>
        <fullName evidence="2">Putative transglutaminase domain-containing protein</fullName>
    </submittedName>
</protein>
<dbReference type="Gene3D" id="3.10.620.30">
    <property type="match status" value="1"/>
</dbReference>
<dbReference type="InterPro" id="IPR038765">
    <property type="entry name" value="Papain-like_cys_pep_sf"/>
</dbReference>
<organism evidence="2">
    <name type="scientific">viral metagenome</name>
    <dbReference type="NCBI Taxonomy" id="1070528"/>
    <lineage>
        <taxon>unclassified sequences</taxon>
        <taxon>metagenomes</taxon>
        <taxon>organismal metagenomes</taxon>
    </lineage>
</organism>
<dbReference type="Pfam" id="PF01841">
    <property type="entry name" value="Transglut_core"/>
    <property type="match status" value="1"/>
</dbReference>
<evidence type="ECO:0000259" key="1">
    <source>
        <dbReference type="Pfam" id="PF01841"/>
    </source>
</evidence>
<feature type="domain" description="Transglutaminase-like" evidence="1">
    <location>
        <begin position="53"/>
        <end position="145"/>
    </location>
</feature>
<gene>
    <name evidence="2" type="ORF">MM415B02778_0009</name>
</gene>
<evidence type="ECO:0000313" key="2">
    <source>
        <dbReference type="EMBL" id="QJA88374.1"/>
    </source>
</evidence>
<dbReference type="InterPro" id="IPR002931">
    <property type="entry name" value="Transglutaminase-like"/>
</dbReference>
<sequence>MNKPESQAIFETIQSSFIHKWFSWIIDSKYRKIVTITPWLKEQLGTMEIKAEAKKIKSYSDPETQIMAIFEYVYQNYLYVNDPKQYGMADKWETIKETIANKKADCESGCLVMYALAREKGVPANRMYIVGGQVVGGGHAWLAFKPTEYPLNYVFLDWCYTPTLKRLYERSLFNIENVTVCEYKQVSNNAGTGFVKLTSKYLKLWFMFNEDKTFTSLKPRFMK</sequence>
<accession>A0A6M3L4D4</accession>
<proteinExistence type="predicted"/>
<reference evidence="2" key="1">
    <citation type="submission" date="2020-03" db="EMBL/GenBank/DDBJ databases">
        <title>The deep terrestrial virosphere.</title>
        <authorList>
            <person name="Holmfeldt K."/>
            <person name="Nilsson E."/>
            <person name="Simone D."/>
            <person name="Lopez-Fernandez M."/>
            <person name="Wu X."/>
            <person name="de Brujin I."/>
            <person name="Lundin D."/>
            <person name="Andersson A."/>
            <person name="Bertilsson S."/>
            <person name="Dopson M."/>
        </authorList>
    </citation>
    <scope>NUCLEOTIDE SEQUENCE</scope>
    <source>
        <strain evidence="2">MM415B02778</strain>
    </source>
</reference>
<dbReference type="EMBL" id="MT142773">
    <property type="protein sequence ID" value="QJA88374.1"/>
    <property type="molecule type" value="Genomic_DNA"/>
</dbReference>